<dbReference type="Pfam" id="PF12550">
    <property type="entry name" value="GCR1_C"/>
    <property type="match status" value="1"/>
</dbReference>
<dbReference type="PaxDb" id="284590-Q6CJ35"/>
<sequence>MPQNIERIIHTFQSRVDTLQTDWNVLCDAVCNSKCQSVNGQIALLKSKLDLIQQQHTGIIVDLGIIKTHLLAHDLDMNNQFLTEEQEVDFDVNKENEDPLPLLGIDETEADISEGPKVFKEEFKNEILFSSLSREAENASREMPSRYKVAKSQHSSKIRPLGAKDLNNVENYHLIMTDCPKSVHDLYHEFYTDTKLQILHFEEKHGAGQLSKLPKLRTYQRRSALVNAINKYAKGKNITVEQSIEHFQGIVEENDKTIPWLYNNLAKILEQYGIVQ</sequence>
<dbReference type="InterPro" id="IPR022210">
    <property type="entry name" value="TF_GCR1-like"/>
</dbReference>
<reference evidence="2 3" key="1">
    <citation type="journal article" date="2004" name="Nature">
        <title>Genome evolution in yeasts.</title>
        <authorList>
            <consortium name="Genolevures"/>
            <person name="Dujon B."/>
            <person name="Sherman D."/>
            <person name="Fischer G."/>
            <person name="Durrens P."/>
            <person name="Casaregola S."/>
            <person name="Lafontaine I."/>
            <person name="de Montigny J."/>
            <person name="Marck C."/>
            <person name="Neuveglise C."/>
            <person name="Talla E."/>
            <person name="Goffard N."/>
            <person name="Frangeul L."/>
            <person name="Aigle M."/>
            <person name="Anthouard V."/>
            <person name="Babour A."/>
            <person name="Barbe V."/>
            <person name="Barnay S."/>
            <person name="Blanchin S."/>
            <person name="Beckerich J.M."/>
            <person name="Beyne E."/>
            <person name="Bleykasten C."/>
            <person name="Boisrame A."/>
            <person name="Boyer J."/>
            <person name="Cattolico L."/>
            <person name="Confanioleri F."/>
            <person name="de Daruvar A."/>
            <person name="Despons L."/>
            <person name="Fabre E."/>
            <person name="Fairhead C."/>
            <person name="Ferry-Dumazet H."/>
            <person name="Groppi A."/>
            <person name="Hantraye F."/>
            <person name="Hennequin C."/>
            <person name="Jauniaux N."/>
            <person name="Joyet P."/>
            <person name="Kachouri R."/>
            <person name="Kerrest A."/>
            <person name="Koszul R."/>
            <person name="Lemaire M."/>
            <person name="Lesur I."/>
            <person name="Ma L."/>
            <person name="Muller H."/>
            <person name="Nicaud J.M."/>
            <person name="Nikolski M."/>
            <person name="Oztas S."/>
            <person name="Ozier-Kalogeropoulos O."/>
            <person name="Pellenz S."/>
            <person name="Potier S."/>
            <person name="Richard G.F."/>
            <person name="Straub M.L."/>
            <person name="Suleau A."/>
            <person name="Swennene D."/>
            <person name="Tekaia F."/>
            <person name="Wesolowski-Louvel M."/>
            <person name="Westhof E."/>
            <person name="Wirth B."/>
            <person name="Zeniou-Meyer M."/>
            <person name="Zivanovic I."/>
            <person name="Bolotin-Fukuhara M."/>
            <person name="Thierry A."/>
            <person name="Bouchier C."/>
            <person name="Caudron B."/>
            <person name="Scarpelli C."/>
            <person name="Gaillardin C."/>
            <person name="Weissenbach J."/>
            <person name="Wincker P."/>
            <person name="Souciet J.L."/>
        </authorList>
    </citation>
    <scope>NUCLEOTIDE SEQUENCE [LARGE SCALE GENOMIC DNA]</scope>
    <source>
        <strain evidence="3">ATCC 8585 / CBS 2359 / DSM 70799 / NBRC 1267 / NRRL Y-1140 / WM37</strain>
    </source>
</reference>
<proteinExistence type="predicted"/>
<dbReference type="GeneID" id="2895415"/>
<dbReference type="AlphaFoldDB" id="Q6CJ35"/>
<name>Q6CJ35_KLULA</name>
<dbReference type="eggNOG" id="ENOG502S2V7">
    <property type="taxonomic scope" value="Eukaryota"/>
</dbReference>
<accession>Q6CJ35</accession>
<evidence type="ECO:0000313" key="3">
    <source>
        <dbReference type="Proteomes" id="UP000000598"/>
    </source>
</evidence>
<dbReference type="KEGG" id="kla:KLLA0_F21824g"/>
<feature type="domain" description="Transcription activator GCR1-like" evidence="1">
    <location>
        <begin position="176"/>
        <end position="248"/>
    </location>
</feature>
<dbReference type="RefSeq" id="XP_456054.1">
    <property type="nucleotide sequence ID" value="XM_456054.1"/>
</dbReference>
<dbReference type="InParanoid" id="Q6CJ35"/>
<dbReference type="OMA" id="KIRTYQR"/>
<dbReference type="HOGENOM" id="CLU_072832_0_0_1"/>
<evidence type="ECO:0000313" key="2">
    <source>
        <dbReference type="EMBL" id="CAG98762.1"/>
    </source>
</evidence>
<evidence type="ECO:0000259" key="1">
    <source>
        <dbReference type="Pfam" id="PF12550"/>
    </source>
</evidence>
<dbReference type="Proteomes" id="UP000000598">
    <property type="component" value="Chromosome F"/>
</dbReference>
<protein>
    <submittedName>
        <fullName evidence="2">KLLA0F21824p</fullName>
    </submittedName>
</protein>
<dbReference type="EMBL" id="CR382126">
    <property type="protein sequence ID" value="CAG98762.1"/>
    <property type="molecule type" value="Genomic_DNA"/>
</dbReference>
<keyword evidence="3" id="KW-1185">Reference proteome</keyword>
<organism evidence="2 3">
    <name type="scientific">Kluyveromyces lactis (strain ATCC 8585 / CBS 2359 / DSM 70799 / NBRC 1267 / NRRL Y-1140 / WM37)</name>
    <name type="common">Yeast</name>
    <name type="synonym">Candida sphaerica</name>
    <dbReference type="NCBI Taxonomy" id="284590"/>
    <lineage>
        <taxon>Eukaryota</taxon>
        <taxon>Fungi</taxon>
        <taxon>Dikarya</taxon>
        <taxon>Ascomycota</taxon>
        <taxon>Saccharomycotina</taxon>
        <taxon>Saccharomycetes</taxon>
        <taxon>Saccharomycetales</taxon>
        <taxon>Saccharomycetaceae</taxon>
        <taxon>Kluyveromyces</taxon>
    </lineage>
</organism>
<gene>
    <name evidence="2" type="ORF">KLLA0_F21824g</name>
</gene>